<evidence type="ECO:0000259" key="10">
    <source>
        <dbReference type="PROSITE" id="PS50006"/>
    </source>
</evidence>
<keyword evidence="3" id="KW-0158">Chromosome</keyword>
<dbReference type="EMBL" id="PYSW02000009">
    <property type="protein sequence ID" value="KAG2388679.1"/>
    <property type="molecule type" value="Genomic_DNA"/>
</dbReference>
<dbReference type="PANTHER" id="PTHR12162">
    <property type="entry name" value="NIBRIN-RELATED"/>
    <property type="match status" value="1"/>
</dbReference>
<dbReference type="InterPro" id="IPR008984">
    <property type="entry name" value="SMAD_FHA_dom_sf"/>
</dbReference>
<dbReference type="GO" id="GO:0005694">
    <property type="term" value="C:chromosome"/>
    <property type="evidence" value="ECO:0007669"/>
    <property type="project" value="UniProtKB-SubCell"/>
</dbReference>
<evidence type="ECO:0000256" key="4">
    <source>
        <dbReference type="ARBA" id="ARBA00022763"/>
    </source>
</evidence>
<protein>
    <recommendedName>
        <fullName evidence="10">FHA domain-containing protein</fullName>
    </recommendedName>
</protein>
<evidence type="ECO:0000256" key="9">
    <source>
        <dbReference type="SAM" id="MobiDB-lite"/>
    </source>
</evidence>
<comment type="subcellular location">
    <subcellularLocation>
        <location evidence="2">Chromosome</location>
    </subcellularLocation>
    <subcellularLocation>
        <location evidence="1">Nucleus</location>
    </subcellularLocation>
</comment>
<dbReference type="GO" id="GO:0003684">
    <property type="term" value="F:damaged DNA binding"/>
    <property type="evidence" value="ECO:0007669"/>
    <property type="project" value="TreeGrafter"/>
</dbReference>
<reference evidence="11 12" key="1">
    <citation type="journal article" date="2018" name="BMC Genomics">
        <title>The genome of Naegleria lovaniensis, the basis for a comparative approach to unravel pathogenicity factors of the human pathogenic amoeba N. fowleri.</title>
        <authorList>
            <person name="Liechti N."/>
            <person name="Schurch N."/>
            <person name="Bruggmann R."/>
            <person name="Wittwer M."/>
        </authorList>
    </citation>
    <scope>NUCLEOTIDE SEQUENCE [LARGE SCALE GENOMIC DNA]</scope>
    <source>
        <strain evidence="11 12">ATCC 30569</strain>
    </source>
</reference>
<keyword evidence="12" id="KW-1185">Reference proteome</keyword>
<evidence type="ECO:0000313" key="11">
    <source>
        <dbReference type="EMBL" id="KAG2388679.1"/>
    </source>
</evidence>
<name>A0AA88GZ69_NAELO</name>
<dbReference type="InterPro" id="IPR000253">
    <property type="entry name" value="FHA_dom"/>
</dbReference>
<dbReference type="CDD" id="cd22667">
    <property type="entry name" value="FHA_NBN"/>
    <property type="match status" value="1"/>
</dbReference>
<dbReference type="Pfam" id="PF00533">
    <property type="entry name" value="BRCT"/>
    <property type="match status" value="1"/>
</dbReference>
<dbReference type="Gene3D" id="2.60.200.20">
    <property type="match status" value="1"/>
</dbReference>
<keyword evidence="7" id="KW-0131">Cell cycle</keyword>
<evidence type="ECO:0000313" key="12">
    <source>
        <dbReference type="Proteomes" id="UP000816034"/>
    </source>
</evidence>
<dbReference type="GeneID" id="68092580"/>
<dbReference type="GO" id="GO:0030870">
    <property type="term" value="C:Mre11 complex"/>
    <property type="evidence" value="ECO:0007669"/>
    <property type="project" value="InterPro"/>
</dbReference>
<evidence type="ECO:0000256" key="2">
    <source>
        <dbReference type="ARBA" id="ARBA00004286"/>
    </source>
</evidence>
<evidence type="ECO:0000256" key="3">
    <source>
        <dbReference type="ARBA" id="ARBA00022454"/>
    </source>
</evidence>
<evidence type="ECO:0000256" key="6">
    <source>
        <dbReference type="ARBA" id="ARBA00023242"/>
    </source>
</evidence>
<sequence length="243" mass="27321">MWLLAPSTTSSEAAPLVYVIPNRSYTVGRKRDECEVFVDNDKSISRKHAVFSMEDVNVKQVLIQTQSDPIIRPVLSLTDHSKYGTFVLKNGNYEKIGENNKIEIVDVATIRFGVYESVYSASYQLIVFCVSRIDQKDRKKLANQCKTIDAKYATIWTPHCTHLIVNESDFAITEKLALALLLGIPIVTMSFVDELEKTLTSNSPNIKLPDPDNFAPSSDKSGWKDIGLQSPPDLKQDPKRKIL</sequence>
<dbReference type="CDD" id="cd17741">
    <property type="entry name" value="BRCT_nibrin"/>
    <property type="match status" value="1"/>
</dbReference>
<dbReference type="InterPro" id="IPR040227">
    <property type="entry name" value="Nibrin-rel"/>
</dbReference>
<evidence type="ECO:0000256" key="5">
    <source>
        <dbReference type="ARBA" id="ARBA00023204"/>
    </source>
</evidence>
<dbReference type="Proteomes" id="UP000816034">
    <property type="component" value="Unassembled WGS sequence"/>
</dbReference>
<keyword evidence="5" id="KW-0234">DNA repair</keyword>
<evidence type="ECO:0000256" key="8">
    <source>
        <dbReference type="ARBA" id="ARBA00044757"/>
    </source>
</evidence>
<feature type="region of interest" description="Disordered" evidence="9">
    <location>
        <begin position="202"/>
        <end position="243"/>
    </location>
</feature>
<dbReference type="Pfam" id="PF00498">
    <property type="entry name" value="FHA"/>
    <property type="match status" value="1"/>
</dbReference>
<dbReference type="InterPro" id="IPR036420">
    <property type="entry name" value="BRCT_dom_sf"/>
</dbReference>
<feature type="compositionally biased region" description="Basic and acidic residues" evidence="9">
    <location>
        <begin position="234"/>
        <end position="243"/>
    </location>
</feature>
<keyword evidence="4" id="KW-0227">DNA damage</keyword>
<dbReference type="Gene3D" id="3.40.50.10190">
    <property type="entry name" value="BRCT domain"/>
    <property type="match status" value="1"/>
</dbReference>
<proteinExistence type="inferred from homology"/>
<dbReference type="GO" id="GO:0007095">
    <property type="term" value="P:mitotic G2 DNA damage checkpoint signaling"/>
    <property type="evidence" value="ECO:0007669"/>
    <property type="project" value="InterPro"/>
</dbReference>
<dbReference type="PROSITE" id="PS50006">
    <property type="entry name" value="FHA_DOMAIN"/>
    <property type="match status" value="1"/>
</dbReference>
<gene>
    <name evidence="11" type="ORF">C9374_000118</name>
</gene>
<dbReference type="AlphaFoldDB" id="A0AA88GZ69"/>
<feature type="domain" description="FHA" evidence="10">
    <location>
        <begin position="25"/>
        <end position="87"/>
    </location>
</feature>
<dbReference type="InterPro" id="IPR001357">
    <property type="entry name" value="BRCT_dom"/>
</dbReference>
<organism evidence="11 12">
    <name type="scientific">Naegleria lovaniensis</name>
    <name type="common">Amoeba</name>
    <dbReference type="NCBI Taxonomy" id="51637"/>
    <lineage>
        <taxon>Eukaryota</taxon>
        <taxon>Discoba</taxon>
        <taxon>Heterolobosea</taxon>
        <taxon>Tetramitia</taxon>
        <taxon>Eutetramitia</taxon>
        <taxon>Vahlkampfiidae</taxon>
        <taxon>Naegleria</taxon>
    </lineage>
</organism>
<dbReference type="PANTHER" id="PTHR12162:SF0">
    <property type="entry name" value="NIBRIN"/>
    <property type="match status" value="1"/>
</dbReference>
<dbReference type="SMART" id="SM00292">
    <property type="entry name" value="BRCT"/>
    <property type="match status" value="1"/>
</dbReference>
<evidence type="ECO:0000256" key="7">
    <source>
        <dbReference type="ARBA" id="ARBA00023306"/>
    </source>
</evidence>
<keyword evidence="6" id="KW-0539">Nucleus</keyword>
<dbReference type="RefSeq" id="XP_044552671.1">
    <property type="nucleotide sequence ID" value="XM_044687493.1"/>
</dbReference>
<comment type="similarity">
    <text evidence="8">Belongs to the Nibrin family.</text>
</comment>
<evidence type="ECO:0000256" key="1">
    <source>
        <dbReference type="ARBA" id="ARBA00004123"/>
    </source>
</evidence>
<accession>A0AA88GZ69</accession>
<comment type="caution">
    <text evidence="11">The sequence shown here is derived from an EMBL/GenBank/DDBJ whole genome shotgun (WGS) entry which is preliminary data.</text>
</comment>
<dbReference type="SUPFAM" id="SSF52113">
    <property type="entry name" value="BRCT domain"/>
    <property type="match status" value="1"/>
</dbReference>
<dbReference type="SUPFAM" id="SSF49879">
    <property type="entry name" value="SMAD/FHA domain"/>
    <property type="match status" value="1"/>
</dbReference>
<dbReference type="GO" id="GO:0000724">
    <property type="term" value="P:double-strand break repair via homologous recombination"/>
    <property type="evidence" value="ECO:0007669"/>
    <property type="project" value="TreeGrafter"/>
</dbReference>